<accession>A0A409VPU0</accession>
<dbReference type="InterPro" id="IPR032421">
    <property type="entry name" value="PMT_4TMC"/>
</dbReference>
<keyword evidence="6 15" id="KW-0808">Transferase</keyword>
<comment type="catalytic activity">
    <reaction evidence="13 15">
        <text>a di-trans,poly-cis-dolichyl beta-D-mannosyl phosphate + L-threonyl-[protein] = 3-O-(alpha-D-mannosyl)-L-threonyl-[protein] + a di-trans,poly-cis-dolichyl phosphate + H(+)</text>
        <dbReference type="Rhea" id="RHEA:53396"/>
        <dbReference type="Rhea" id="RHEA-COMP:11060"/>
        <dbReference type="Rhea" id="RHEA-COMP:13547"/>
        <dbReference type="Rhea" id="RHEA-COMP:19498"/>
        <dbReference type="Rhea" id="RHEA-COMP:19501"/>
        <dbReference type="ChEBI" id="CHEBI:15378"/>
        <dbReference type="ChEBI" id="CHEBI:30013"/>
        <dbReference type="ChEBI" id="CHEBI:57683"/>
        <dbReference type="ChEBI" id="CHEBI:58211"/>
        <dbReference type="ChEBI" id="CHEBI:137323"/>
        <dbReference type="EC" id="2.4.1.109"/>
    </reaction>
</comment>
<dbReference type="AlphaFoldDB" id="A0A409VPU0"/>
<feature type="domain" description="MIR" evidence="17">
    <location>
        <begin position="481"/>
        <end position="537"/>
    </location>
</feature>
<organism evidence="18 19">
    <name type="scientific">Panaeolus cyanescens</name>
    <dbReference type="NCBI Taxonomy" id="181874"/>
    <lineage>
        <taxon>Eukaryota</taxon>
        <taxon>Fungi</taxon>
        <taxon>Dikarya</taxon>
        <taxon>Basidiomycota</taxon>
        <taxon>Agaricomycotina</taxon>
        <taxon>Agaricomycetes</taxon>
        <taxon>Agaricomycetidae</taxon>
        <taxon>Agaricales</taxon>
        <taxon>Agaricineae</taxon>
        <taxon>Galeropsidaceae</taxon>
        <taxon>Panaeolus</taxon>
    </lineage>
</organism>
<feature type="transmembrane region" description="Helical" evidence="15">
    <location>
        <begin position="211"/>
        <end position="231"/>
    </location>
</feature>
<feature type="transmembrane region" description="Helical" evidence="15">
    <location>
        <begin position="266"/>
        <end position="286"/>
    </location>
</feature>
<dbReference type="EC" id="2.4.1.109" evidence="4 15"/>
<dbReference type="Pfam" id="PF02366">
    <property type="entry name" value="PMT"/>
    <property type="match status" value="1"/>
</dbReference>
<keyword evidence="7 15" id="KW-0812">Transmembrane</keyword>
<dbReference type="PANTHER" id="PTHR10050:SF50">
    <property type="entry name" value="DOLICHYL-PHOSPHATE-MANNOSE--PROTEIN MANNOSYLTRANSFERASE 1-RELATED"/>
    <property type="match status" value="1"/>
</dbReference>
<keyword evidence="8" id="KW-0677">Repeat</keyword>
<evidence type="ECO:0000256" key="7">
    <source>
        <dbReference type="ARBA" id="ARBA00022692"/>
    </source>
</evidence>
<dbReference type="SUPFAM" id="SSF82109">
    <property type="entry name" value="MIR domain"/>
    <property type="match status" value="1"/>
</dbReference>
<keyword evidence="19" id="KW-1185">Reference proteome</keyword>
<feature type="transmembrane region" description="Helical" evidence="15">
    <location>
        <begin position="709"/>
        <end position="729"/>
    </location>
</feature>
<keyword evidence="9 15" id="KW-0256">Endoplasmic reticulum</keyword>
<evidence type="ECO:0000256" key="5">
    <source>
        <dbReference type="ARBA" id="ARBA00022676"/>
    </source>
</evidence>
<comment type="caution">
    <text evidence="18">The sequence shown here is derived from an EMBL/GenBank/DDBJ whole genome shotgun (WGS) entry which is preliminary data.</text>
</comment>
<dbReference type="Pfam" id="PF02815">
    <property type="entry name" value="MIR"/>
    <property type="match status" value="1"/>
</dbReference>
<dbReference type="CDD" id="cd23283">
    <property type="entry name" value="beta-trefoil_MIR_PMT1-like"/>
    <property type="match status" value="1"/>
</dbReference>
<dbReference type="GO" id="GO:0031502">
    <property type="term" value="C:dolichyl-phosphate-mannose-protein mannosyltransferase complex"/>
    <property type="evidence" value="ECO:0007669"/>
    <property type="project" value="UniProtKB-ARBA"/>
</dbReference>
<dbReference type="EMBL" id="NHTK01006011">
    <property type="protein sequence ID" value="PPQ68282.1"/>
    <property type="molecule type" value="Genomic_DNA"/>
</dbReference>
<comment type="pathway">
    <text evidence="2 15">Protein modification; protein glycosylation.</text>
</comment>
<evidence type="ECO:0000313" key="19">
    <source>
        <dbReference type="Proteomes" id="UP000284842"/>
    </source>
</evidence>
<feature type="transmembrane region" description="Helical" evidence="15">
    <location>
        <begin position="161"/>
        <end position="181"/>
    </location>
</feature>
<evidence type="ECO:0000256" key="4">
    <source>
        <dbReference type="ARBA" id="ARBA00012839"/>
    </source>
</evidence>
<feature type="transmembrane region" description="Helical" evidence="15">
    <location>
        <begin position="243"/>
        <end position="260"/>
    </location>
</feature>
<comment type="catalytic activity">
    <reaction evidence="14 15">
        <text>a di-trans,poly-cis-dolichyl beta-D-mannosyl phosphate + L-seryl-[protein] = 3-O-(alpha-D-mannosyl)-L-seryl-[protein] + a di-trans,poly-cis-dolichyl phosphate + H(+)</text>
        <dbReference type="Rhea" id="RHEA:17377"/>
        <dbReference type="Rhea" id="RHEA-COMP:9863"/>
        <dbReference type="Rhea" id="RHEA-COMP:13546"/>
        <dbReference type="Rhea" id="RHEA-COMP:19498"/>
        <dbReference type="Rhea" id="RHEA-COMP:19501"/>
        <dbReference type="ChEBI" id="CHEBI:15378"/>
        <dbReference type="ChEBI" id="CHEBI:29999"/>
        <dbReference type="ChEBI" id="CHEBI:57683"/>
        <dbReference type="ChEBI" id="CHEBI:58211"/>
        <dbReference type="ChEBI" id="CHEBI:137321"/>
        <dbReference type="EC" id="2.4.1.109"/>
    </reaction>
</comment>
<evidence type="ECO:0000256" key="12">
    <source>
        <dbReference type="ARBA" id="ARBA00023180"/>
    </source>
</evidence>
<feature type="transmembrane region" description="Helical" evidence="15">
    <location>
        <begin position="119"/>
        <end position="141"/>
    </location>
</feature>
<dbReference type="Proteomes" id="UP000284842">
    <property type="component" value="Unassembled WGS sequence"/>
</dbReference>
<feature type="transmembrane region" description="Helical" evidence="15">
    <location>
        <begin position="298"/>
        <end position="317"/>
    </location>
</feature>
<dbReference type="Gene3D" id="2.80.10.50">
    <property type="match status" value="1"/>
</dbReference>
<evidence type="ECO:0000256" key="13">
    <source>
        <dbReference type="ARBA" id="ARBA00045085"/>
    </source>
</evidence>
<evidence type="ECO:0000256" key="2">
    <source>
        <dbReference type="ARBA" id="ARBA00004922"/>
    </source>
</evidence>
<dbReference type="UniPathway" id="UPA00378"/>
<dbReference type="PROSITE" id="PS50919">
    <property type="entry name" value="MIR"/>
    <property type="match status" value="3"/>
</dbReference>
<keyword evidence="5 15" id="KW-0328">Glycosyltransferase</keyword>
<gene>
    <name evidence="18" type="ORF">CVT24_005098</name>
</gene>
<dbReference type="FunFam" id="2.80.10.50:FF:000034">
    <property type="entry name" value="Dolichyl-phosphate-mannose-protein mannosyltransferase 1"/>
    <property type="match status" value="1"/>
</dbReference>
<feature type="transmembrane region" description="Helical" evidence="15">
    <location>
        <begin position="651"/>
        <end position="670"/>
    </location>
</feature>
<dbReference type="InterPro" id="IPR016093">
    <property type="entry name" value="MIR_motif"/>
</dbReference>
<comment type="subcellular location">
    <subcellularLocation>
        <location evidence="1 15">Endoplasmic reticulum membrane</location>
        <topology evidence="1 15">Multi-pass membrane protein</topology>
    </subcellularLocation>
</comment>
<keyword evidence="11 15" id="KW-0472">Membrane</keyword>
<keyword evidence="12" id="KW-0325">Glycoprotein</keyword>
<evidence type="ECO:0000256" key="9">
    <source>
        <dbReference type="ARBA" id="ARBA00022824"/>
    </source>
</evidence>
<evidence type="ECO:0000256" key="1">
    <source>
        <dbReference type="ARBA" id="ARBA00004477"/>
    </source>
</evidence>
<dbReference type="SMART" id="SM00472">
    <property type="entry name" value="MIR"/>
    <property type="match status" value="3"/>
</dbReference>
<comment type="similarity">
    <text evidence="3 15">Belongs to the glycosyltransferase 39 family.</text>
</comment>
<feature type="transmembrane region" description="Helical" evidence="15">
    <location>
        <begin position="676"/>
        <end position="697"/>
    </location>
</feature>
<evidence type="ECO:0000256" key="16">
    <source>
        <dbReference type="SAM" id="MobiDB-lite"/>
    </source>
</evidence>
<evidence type="ECO:0000256" key="3">
    <source>
        <dbReference type="ARBA" id="ARBA00007222"/>
    </source>
</evidence>
<dbReference type="GO" id="GO:0004169">
    <property type="term" value="F:dolichyl-phosphate-mannose-protein mannosyltransferase activity"/>
    <property type="evidence" value="ECO:0007669"/>
    <property type="project" value="UniProtKB-UniRule"/>
</dbReference>
<feature type="compositionally biased region" description="Low complexity" evidence="16">
    <location>
        <begin position="898"/>
        <end position="913"/>
    </location>
</feature>
<protein>
    <recommendedName>
        <fullName evidence="4 15">Dolichyl-phosphate-mannose--protein mannosyltransferase</fullName>
        <ecNumber evidence="4 15">2.4.1.109</ecNumber>
    </recommendedName>
</protein>
<dbReference type="InParanoid" id="A0A409VPU0"/>
<dbReference type="FunCoup" id="A0A409VPU0">
    <property type="interactions" value="128"/>
</dbReference>
<keyword evidence="10 15" id="KW-1133">Transmembrane helix</keyword>
<evidence type="ECO:0000256" key="8">
    <source>
        <dbReference type="ARBA" id="ARBA00022737"/>
    </source>
</evidence>
<sequence length="933" mass="104785">MSGNFRARRPASPPPSSSASLHPQQATFRPSPRFPHPRDEHLDADERRAAASKGFAPGHSGKSYPSGGLNISLGEWKLLFLIVLIAAGVRLFRLSKPNSVVFDEVHFGKFASKYIKTQYFVDVHPPLAKLLITLAAFLFGYDGQFDFKDIGKIYEHVPYVAMRMVPALLGVATVPLSYLTLRALDCRATTALLASLFITFENGLITQSRHILLDSPLVFFTALTVFLWCGFCNEDKHRPFSSYWWTWLTLSGLSLGAVVSCKWVGLFTIATIGLSTLVQLWTMLGDLRITPRLWIRHFFARALCLIFVPMVFYMVMFQIHFLILENSGDGDGFMSSEFQHTLGGRNVALGSTVTIRHVNTQGGYLHSHAHNYPTGSKQQQITLYPHRDSNNDWQIFNASTDGTTFDHLNSPLEYIKPLMRIKLRHTVTEKHLHSHDHRPPVSEVDFQNEVSAYGMPGFAGDANDDWFVEIVKGDKRDSQSTKRLRTLRSKFRLRHALTGCYLFSHKVKLPEWGYEQQEVTCNKNAVFDNSVWYIETATHPLLPSTAEKVNYKLPGFFAKFWELQKVMWTTNAGLTDRHTYDSRPDSWPRLRRGINFWVKDHRQIYLVGNPMVWYLSTLAVGLYAAVRGFLVLRAKRGYRDFDNTKVVKYDALCGFLFVGWGLHYFPFFLMARQLFLHHYFPALYFAILLSCAVFDLITSTLRPRVRLQIAAVLIILAIWNFQHLSPLAYGSPWTKSKCEKAKWLKSWDFSCNDFYEDYSQYNIGGAGTTPKAHTPVLSTIGGEGRVPIVVHDNNGQKAEEAAVNLETVPVLGKAEPGHDVFGEPPKDIKSDAFVAANPPAEEPVVQKEISSVIPDSAPTIAPAAAEEVKEVKEKTKEKVEDEDLPAASDEKDPVVEKPAAAPTPAAAKAPAGPLGEIDVEAQKAAQELYPDAA</sequence>
<feature type="region of interest" description="Disordered" evidence="16">
    <location>
        <begin position="1"/>
        <end position="42"/>
    </location>
</feature>
<feature type="transmembrane region" description="Helical" evidence="15">
    <location>
        <begin position="188"/>
        <end position="205"/>
    </location>
</feature>
<feature type="region of interest" description="Disordered" evidence="16">
    <location>
        <begin position="865"/>
        <end position="919"/>
    </location>
</feature>
<dbReference type="PANTHER" id="PTHR10050">
    <property type="entry name" value="DOLICHYL-PHOSPHATE-MANNOSE--PROTEIN MANNOSYLTRANSFERASE"/>
    <property type="match status" value="1"/>
</dbReference>
<comment type="function">
    <text evidence="15">Transfers mannose from Dol-P-mannose to Ser or Thr residues on proteins.</text>
</comment>
<proteinExistence type="inferred from homology"/>
<dbReference type="InterPro" id="IPR003342">
    <property type="entry name" value="ArnT-like_N"/>
</dbReference>
<evidence type="ECO:0000256" key="11">
    <source>
        <dbReference type="ARBA" id="ARBA00023136"/>
    </source>
</evidence>
<evidence type="ECO:0000256" key="14">
    <source>
        <dbReference type="ARBA" id="ARBA00045102"/>
    </source>
</evidence>
<dbReference type="STRING" id="181874.A0A409VPU0"/>
<evidence type="ECO:0000256" key="6">
    <source>
        <dbReference type="ARBA" id="ARBA00022679"/>
    </source>
</evidence>
<feature type="domain" description="MIR" evidence="17">
    <location>
        <begin position="344"/>
        <end position="398"/>
    </location>
</feature>
<name>A0A409VPU0_9AGAR</name>
<feature type="transmembrane region" description="Helical" evidence="15">
    <location>
        <begin position="611"/>
        <end position="630"/>
    </location>
</feature>
<dbReference type="InterPro" id="IPR036300">
    <property type="entry name" value="MIR_dom_sf"/>
</dbReference>
<evidence type="ECO:0000256" key="15">
    <source>
        <dbReference type="RuleBase" id="RU367007"/>
    </source>
</evidence>
<dbReference type="Pfam" id="PF16192">
    <property type="entry name" value="PMT_4TMC"/>
    <property type="match status" value="1"/>
</dbReference>
<evidence type="ECO:0000313" key="18">
    <source>
        <dbReference type="EMBL" id="PPQ68282.1"/>
    </source>
</evidence>
<evidence type="ECO:0000259" key="17">
    <source>
        <dbReference type="PROSITE" id="PS50919"/>
    </source>
</evidence>
<feature type="domain" description="MIR" evidence="17">
    <location>
        <begin position="412"/>
        <end position="471"/>
    </location>
</feature>
<dbReference type="InterPro" id="IPR027005">
    <property type="entry name" value="PMT-like"/>
</dbReference>
<dbReference type="OrthoDB" id="292747at2759"/>
<reference evidence="18 19" key="1">
    <citation type="journal article" date="2018" name="Evol. Lett.">
        <title>Horizontal gene cluster transfer increased hallucinogenic mushroom diversity.</title>
        <authorList>
            <person name="Reynolds H.T."/>
            <person name="Vijayakumar V."/>
            <person name="Gluck-Thaler E."/>
            <person name="Korotkin H.B."/>
            <person name="Matheny P.B."/>
            <person name="Slot J.C."/>
        </authorList>
    </citation>
    <scope>NUCLEOTIDE SEQUENCE [LARGE SCALE GENOMIC DNA]</scope>
    <source>
        <strain evidence="18 19">2629</strain>
    </source>
</reference>
<evidence type="ECO:0000256" key="10">
    <source>
        <dbReference type="ARBA" id="ARBA00022989"/>
    </source>
</evidence>
<feature type="compositionally biased region" description="Basic and acidic residues" evidence="16">
    <location>
        <begin position="866"/>
        <end position="879"/>
    </location>
</feature>